<reference evidence="1" key="2">
    <citation type="journal article" date="2021" name="PeerJ">
        <title>Extensive microbial diversity within the chicken gut microbiome revealed by metagenomics and culture.</title>
        <authorList>
            <person name="Gilroy R."/>
            <person name="Ravi A."/>
            <person name="Getino M."/>
            <person name="Pursley I."/>
            <person name="Horton D.L."/>
            <person name="Alikhan N.F."/>
            <person name="Baker D."/>
            <person name="Gharbi K."/>
            <person name="Hall N."/>
            <person name="Watson M."/>
            <person name="Adriaenssens E.M."/>
            <person name="Foster-Nyarko E."/>
            <person name="Jarju S."/>
            <person name="Secka A."/>
            <person name="Antonio M."/>
            <person name="Oren A."/>
            <person name="Chaudhuri R.R."/>
            <person name="La Ragione R."/>
            <person name="Hildebrand F."/>
            <person name="Pallen M.J."/>
        </authorList>
    </citation>
    <scope>NUCLEOTIDE SEQUENCE</scope>
    <source>
        <strain evidence="1">ChiHjej9B8-7071</strain>
    </source>
</reference>
<dbReference type="Proteomes" id="UP000824258">
    <property type="component" value="Unassembled WGS sequence"/>
</dbReference>
<accession>A0A9D1A995</accession>
<dbReference type="InterPro" id="IPR036291">
    <property type="entry name" value="NAD(P)-bd_dom_sf"/>
</dbReference>
<protein>
    <submittedName>
        <fullName evidence="1">Lactate dehydrogenase</fullName>
    </submittedName>
</protein>
<comment type="caution">
    <text evidence="1">The sequence shown here is derived from an EMBL/GenBank/DDBJ whole genome shotgun (WGS) entry which is preliminary data.</text>
</comment>
<organism evidence="1 2">
    <name type="scientific">Candidatus Avoscillospira stercoripullorum</name>
    <dbReference type="NCBI Taxonomy" id="2840709"/>
    <lineage>
        <taxon>Bacteria</taxon>
        <taxon>Bacillati</taxon>
        <taxon>Bacillota</taxon>
        <taxon>Clostridia</taxon>
        <taxon>Eubacteriales</taxon>
        <taxon>Oscillospiraceae</taxon>
        <taxon>Oscillospiraceae incertae sedis</taxon>
        <taxon>Candidatus Avoscillospira</taxon>
    </lineage>
</organism>
<sequence>MEYRKKNGITYASLGGAFPAGSTPVRRPAAPLVILIRRDPLFSRGFFAISDLGQLTEPEGPAALLPQPTPTDAPAELAEFVKSHGAAVLNTAFPRGFDYVERFFAPRPMRYKLTLVGLGDVGGMVLTALKLLGREIGEIQVFDFNEALCRRYCLELGQVLRLDEGTHLPQIHTCREDQLFDCDLFLFTASRGVPPVGQEQGDVRMAQYEANRQMIVSYARRARSARFMGLFCQISDPVDLLARAVYLESNRGEAGHYDWQGLLPEQIQGFGLGVMAARALYYAEDMELPLERVRVYGPHGQGLVAANAPGEDYNEDLSLRLTALAREANLRVRELGFKPYIAPALSSAAISILQLLRGEYHYGAVPLGSAYFGCRSRMSPLGLETQRERLHPDLFARLEQAYDDLLEDQ</sequence>
<evidence type="ECO:0000313" key="2">
    <source>
        <dbReference type="Proteomes" id="UP000824258"/>
    </source>
</evidence>
<gene>
    <name evidence="1" type="ORF">IAA70_07695</name>
</gene>
<proteinExistence type="predicted"/>
<dbReference type="Gene3D" id="3.40.50.720">
    <property type="entry name" value="NAD(P)-binding Rossmann-like Domain"/>
    <property type="match status" value="1"/>
</dbReference>
<dbReference type="EMBL" id="DVGD01000250">
    <property type="protein sequence ID" value="HIR10273.1"/>
    <property type="molecule type" value="Genomic_DNA"/>
</dbReference>
<dbReference type="SUPFAM" id="SSF51735">
    <property type="entry name" value="NAD(P)-binding Rossmann-fold domains"/>
    <property type="match status" value="1"/>
</dbReference>
<name>A0A9D1A995_9FIRM</name>
<evidence type="ECO:0000313" key="1">
    <source>
        <dbReference type="EMBL" id="HIR10273.1"/>
    </source>
</evidence>
<dbReference type="AlphaFoldDB" id="A0A9D1A995"/>
<reference evidence="1" key="1">
    <citation type="submission" date="2020-10" db="EMBL/GenBank/DDBJ databases">
        <authorList>
            <person name="Gilroy R."/>
        </authorList>
    </citation>
    <scope>NUCLEOTIDE SEQUENCE</scope>
    <source>
        <strain evidence="1">ChiHjej9B8-7071</strain>
    </source>
</reference>